<gene>
    <name evidence="6" type="ORF">TanjilG_15054</name>
</gene>
<sequence>MKNVLVAFLTWLAILLVIVEPGQSFNFDDATKQLLPCLNYVIGLQGDIPSSECCNGARALQSSTPTTDDRREACEYLKAVASSLPLIKEDKASSLFKKCDVTVPYSFSKDGNCET</sequence>
<comment type="function">
    <text evidence="3">Plant non-specific lipid-transfer proteins transfer phospholipids as well as galactolipids across membranes. May play a role in wax or cutin deposition in the cell walls of expanding epidermal cells and certain secretory tissues.</text>
</comment>
<dbReference type="CDD" id="cd01960">
    <property type="entry name" value="nsLTP1"/>
    <property type="match status" value="1"/>
</dbReference>
<dbReference type="SUPFAM" id="SSF47699">
    <property type="entry name" value="Bifunctional inhibitor/lipid-transfer protein/seed storage 2S albumin"/>
    <property type="match status" value="1"/>
</dbReference>
<dbReference type="Gene3D" id="1.10.110.10">
    <property type="entry name" value="Plant lipid-transfer and hydrophobic proteins"/>
    <property type="match status" value="1"/>
</dbReference>
<keyword evidence="3" id="KW-0446">Lipid-binding</keyword>
<feature type="chain" id="PRO_5009644801" description="Non-specific lipid-transfer protein" evidence="4">
    <location>
        <begin position="25"/>
        <end position="115"/>
    </location>
</feature>
<dbReference type="AlphaFoldDB" id="A0A1J7HK03"/>
<keyword evidence="3" id="KW-0813">Transport</keyword>
<evidence type="ECO:0000256" key="1">
    <source>
        <dbReference type="ARBA" id="ARBA00009748"/>
    </source>
</evidence>
<feature type="signal peptide" evidence="4">
    <location>
        <begin position="1"/>
        <end position="24"/>
    </location>
</feature>
<feature type="domain" description="Bifunctional inhibitor/plant lipid transfer protein/seed storage helical" evidence="5">
    <location>
        <begin position="37"/>
        <end position="113"/>
    </location>
</feature>
<evidence type="ECO:0000256" key="4">
    <source>
        <dbReference type="SAM" id="SignalP"/>
    </source>
</evidence>
<dbReference type="EMBL" id="CM007364">
    <property type="protein sequence ID" value="OIW13150.1"/>
    <property type="molecule type" value="Genomic_DNA"/>
</dbReference>
<proteinExistence type="inferred from homology"/>
<dbReference type="InterPro" id="IPR036312">
    <property type="entry name" value="Bifun_inhib/LTP/seed_sf"/>
</dbReference>
<evidence type="ECO:0000313" key="7">
    <source>
        <dbReference type="Proteomes" id="UP000188354"/>
    </source>
</evidence>
<keyword evidence="2" id="KW-1015">Disulfide bond</keyword>
<keyword evidence="7" id="KW-1185">Reference proteome</keyword>
<organism evidence="6 7">
    <name type="scientific">Lupinus angustifolius</name>
    <name type="common">Narrow-leaved blue lupine</name>
    <dbReference type="NCBI Taxonomy" id="3871"/>
    <lineage>
        <taxon>Eukaryota</taxon>
        <taxon>Viridiplantae</taxon>
        <taxon>Streptophyta</taxon>
        <taxon>Embryophyta</taxon>
        <taxon>Tracheophyta</taxon>
        <taxon>Spermatophyta</taxon>
        <taxon>Magnoliopsida</taxon>
        <taxon>eudicotyledons</taxon>
        <taxon>Gunneridae</taxon>
        <taxon>Pentapetalae</taxon>
        <taxon>rosids</taxon>
        <taxon>fabids</taxon>
        <taxon>Fabales</taxon>
        <taxon>Fabaceae</taxon>
        <taxon>Papilionoideae</taxon>
        <taxon>50 kb inversion clade</taxon>
        <taxon>genistoids sensu lato</taxon>
        <taxon>core genistoids</taxon>
        <taxon>Genisteae</taxon>
        <taxon>Lupinus</taxon>
    </lineage>
</organism>
<evidence type="ECO:0000259" key="5">
    <source>
        <dbReference type="SMART" id="SM00499"/>
    </source>
</evidence>
<comment type="similarity">
    <text evidence="1 3">Belongs to the plant LTP family.</text>
</comment>
<dbReference type="PANTHER" id="PTHR33076">
    <property type="entry name" value="NON-SPECIFIC LIPID-TRANSFER PROTEIN 2-RELATED"/>
    <property type="match status" value="1"/>
</dbReference>
<dbReference type="GO" id="GO:0006869">
    <property type="term" value="P:lipid transport"/>
    <property type="evidence" value="ECO:0007669"/>
    <property type="project" value="InterPro"/>
</dbReference>
<evidence type="ECO:0000313" key="6">
    <source>
        <dbReference type="EMBL" id="OIW13150.1"/>
    </source>
</evidence>
<dbReference type="Gramene" id="OIW13150">
    <property type="protein sequence ID" value="OIW13150"/>
    <property type="gene ID" value="TanjilG_15054"/>
</dbReference>
<dbReference type="InterPro" id="IPR016140">
    <property type="entry name" value="Bifunc_inhib/LTP/seed_store"/>
</dbReference>
<evidence type="ECO:0000256" key="2">
    <source>
        <dbReference type="ARBA" id="ARBA00023157"/>
    </source>
</evidence>
<dbReference type="SMART" id="SM00499">
    <property type="entry name" value="AAI"/>
    <property type="match status" value="1"/>
</dbReference>
<dbReference type="Pfam" id="PF00234">
    <property type="entry name" value="Tryp_alpha_amyl"/>
    <property type="match status" value="1"/>
</dbReference>
<name>A0A1J7HK03_LUPAN</name>
<dbReference type="InterPro" id="IPR000528">
    <property type="entry name" value="Plant_nsLTP"/>
</dbReference>
<reference evidence="6 7" key="1">
    <citation type="journal article" date="2017" name="Plant Biotechnol. J.">
        <title>A comprehensive draft genome sequence for lupin (Lupinus angustifolius), an emerging health food: insights into plant-microbe interactions and legume evolution.</title>
        <authorList>
            <person name="Hane J.K."/>
            <person name="Ming Y."/>
            <person name="Kamphuis L.G."/>
            <person name="Nelson M.N."/>
            <person name="Garg G."/>
            <person name="Atkins C.A."/>
            <person name="Bayer P.E."/>
            <person name="Bravo A."/>
            <person name="Bringans S."/>
            <person name="Cannon S."/>
            <person name="Edwards D."/>
            <person name="Foley R."/>
            <person name="Gao L.L."/>
            <person name="Harrison M.J."/>
            <person name="Huang W."/>
            <person name="Hurgobin B."/>
            <person name="Li S."/>
            <person name="Liu C.W."/>
            <person name="McGrath A."/>
            <person name="Morahan G."/>
            <person name="Murray J."/>
            <person name="Weller J."/>
            <person name="Jian J."/>
            <person name="Singh K.B."/>
        </authorList>
    </citation>
    <scope>NUCLEOTIDE SEQUENCE [LARGE SCALE GENOMIC DNA]</scope>
    <source>
        <strain evidence="7">cv. Tanjil</strain>
        <tissue evidence="6">Whole plant</tissue>
    </source>
</reference>
<dbReference type="GO" id="GO:0008289">
    <property type="term" value="F:lipid binding"/>
    <property type="evidence" value="ECO:0007669"/>
    <property type="project" value="UniProtKB-KW"/>
</dbReference>
<dbReference type="Proteomes" id="UP000188354">
    <property type="component" value="Chromosome LG04"/>
</dbReference>
<evidence type="ECO:0000256" key="3">
    <source>
        <dbReference type="RuleBase" id="RU000628"/>
    </source>
</evidence>
<accession>A0A1J7HK03</accession>
<dbReference type="OMA" id="SSECCNG"/>
<dbReference type="PRINTS" id="PR00382">
    <property type="entry name" value="LIPIDTRNSFER"/>
</dbReference>
<protein>
    <recommendedName>
        <fullName evidence="3">Non-specific lipid-transfer protein</fullName>
    </recommendedName>
</protein>
<keyword evidence="4" id="KW-0732">Signal</keyword>
<dbReference type="STRING" id="3871.A0A1J7HK03"/>